<feature type="region of interest" description="Disordered" evidence="1">
    <location>
        <begin position="1"/>
        <end position="21"/>
    </location>
</feature>
<dbReference type="EMBL" id="KI683338">
    <property type="protein sequence ID" value="ETL78251.1"/>
    <property type="molecule type" value="Genomic_DNA"/>
</dbReference>
<feature type="compositionally biased region" description="Acidic residues" evidence="1">
    <location>
        <begin position="1"/>
        <end position="12"/>
    </location>
</feature>
<dbReference type="AlphaFoldDB" id="W2JZ93"/>
<organism evidence="2">
    <name type="scientific">Phytophthora nicotianae</name>
    <name type="common">Potato buckeye rot agent</name>
    <name type="synonym">Phytophthora parasitica</name>
    <dbReference type="NCBI Taxonomy" id="4792"/>
    <lineage>
        <taxon>Eukaryota</taxon>
        <taxon>Sar</taxon>
        <taxon>Stramenopiles</taxon>
        <taxon>Oomycota</taxon>
        <taxon>Peronosporomycetes</taxon>
        <taxon>Peronosporales</taxon>
        <taxon>Peronosporaceae</taxon>
        <taxon>Phytophthora</taxon>
    </lineage>
</organism>
<accession>W2JZ93</accession>
<sequence>MKAGFTEEEITESVDRSSSPISRTTLKRYFTARREGRGLVLQRPGPAPKLPAQCEENIVTRIAVMQRHMVPVQPWKVLEANYRQQDD</sequence>
<gene>
    <name evidence="2" type="ORF">L917_20916</name>
</gene>
<name>W2JZ93_PHYNI</name>
<dbReference type="Proteomes" id="UP000054423">
    <property type="component" value="Unassembled WGS sequence"/>
</dbReference>
<evidence type="ECO:0000313" key="2">
    <source>
        <dbReference type="EMBL" id="ETL78251.1"/>
    </source>
</evidence>
<dbReference type="OrthoDB" id="122181at2759"/>
<proteinExistence type="predicted"/>
<reference evidence="2" key="1">
    <citation type="submission" date="2013-11" db="EMBL/GenBank/DDBJ databases">
        <title>The Genome Sequence of Phytophthora parasitica CHvinca01.</title>
        <authorList>
            <consortium name="The Broad Institute Genomics Platform"/>
            <person name="Russ C."/>
            <person name="Tyler B."/>
            <person name="Panabieres F."/>
            <person name="Shan W."/>
            <person name="Tripathy S."/>
            <person name="Grunwald N."/>
            <person name="Machado M."/>
            <person name="Johnson C.S."/>
            <person name="Arredondo F."/>
            <person name="Hong C."/>
            <person name="Coffey M."/>
            <person name="Young S.K."/>
            <person name="Zeng Q."/>
            <person name="Gargeya S."/>
            <person name="Fitzgerald M."/>
            <person name="Abouelleil A."/>
            <person name="Alvarado L."/>
            <person name="Chapman S.B."/>
            <person name="Gainer-Dewar J."/>
            <person name="Goldberg J."/>
            <person name="Griggs A."/>
            <person name="Gujja S."/>
            <person name="Hansen M."/>
            <person name="Howarth C."/>
            <person name="Imamovic A."/>
            <person name="Ireland A."/>
            <person name="Larimer J."/>
            <person name="McCowan C."/>
            <person name="Murphy C."/>
            <person name="Pearson M."/>
            <person name="Poon T.W."/>
            <person name="Priest M."/>
            <person name="Roberts A."/>
            <person name="Saif S."/>
            <person name="Shea T."/>
            <person name="Sykes S."/>
            <person name="Wortman J."/>
            <person name="Nusbaum C."/>
            <person name="Birren B."/>
        </authorList>
    </citation>
    <scope>NUCLEOTIDE SEQUENCE [LARGE SCALE GENOMIC DNA]</scope>
    <source>
        <strain evidence="2">CHvinca01</strain>
    </source>
</reference>
<evidence type="ECO:0000256" key="1">
    <source>
        <dbReference type="SAM" id="MobiDB-lite"/>
    </source>
</evidence>
<protein>
    <submittedName>
        <fullName evidence="2">Uncharacterized protein</fullName>
    </submittedName>
</protein>